<dbReference type="PANTHER" id="PTHR18964:SF146">
    <property type="entry name" value="POLYPHOSPHATE GLUCOKINASE"/>
    <property type="match status" value="1"/>
</dbReference>
<gene>
    <name evidence="1" type="ORF">KFL_000600350</name>
</gene>
<evidence type="ECO:0000313" key="1">
    <source>
        <dbReference type="EMBL" id="GAQ80718.1"/>
    </source>
</evidence>
<dbReference type="SUPFAM" id="SSF53067">
    <property type="entry name" value="Actin-like ATPase domain"/>
    <property type="match status" value="1"/>
</dbReference>
<dbReference type="PANTHER" id="PTHR18964">
    <property type="entry name" value="ROK (REPRESSOR, ORF, KINASE) FAMILY"/>
    <property type="match status" value="1"/>
</dbReference>
<name>A0A1Y1HXZ7_KLENI</name>
<proteinExistence type="predicted"/>
<dbReference type="CDD" id="cd24058">
    <property type="entry name" value="ASKHA_NBD_ROK_PPGK"/>
    <property type="match status" value="1"/>
</dbReference>
<dbReference type="InterPro" id="IPR000600">
    <property type="entry name" value="ROK"/>
</dbReference>
<dbReference type="EMBL" id="DF237009">
    <property type="protein sequence ID" value="GAQ80718.1"/>
    <property type="molecule type" value="Genomic_DNA"/>
</dbReference>
<dbReference type="STRING" id="105231.A0A1Y1HXZ7"/>
<dbReference type="OMA" id="HVEMLFS"/>
<dbReference type="AlphaFoldDB" id="A0A1Y1HXZ7"/>
<accession>A0A1Y1HXZ7</accession>
<evidence type="ECO:0000313" key="2">
    <source>
        <dbReference type="Proteomes" id="UP000054558"/>
    </source>
</evidence>
<keyword evidence="1" id="KW-0808">Transferase</keyword>
<reference evidence="1 2" key="1">
    <citation type="journal article" date="2014" name="Nat. Commun.">
        <title>Klebsormidium flaccidum genome reveals primary factors for plant terrestrial adaptation.</title>
        <authorList>
            <person name="Hori K."/>
            <person name="Maruyama F."/>
            <person name="Fujisawa T."/>
            <person name="Togashi T."/>
            <person name="Yamamoto N."/>
            <person name="Seo M."/>
            <person name="Sato S."/>
            <person name="Yamada T."/>
            <person name="Mori H."/>
            <person name="Tajima N."/>
            <person name="Moriyama T."/>
            <person name="Ikeuchi M."/>
            <person name="Watanabe M."/>
            <person name="Wada H."/>
            <person name="Kobayashi K."/>
            <person name="Saito M."/>
            <person name="Masuda T."/>
            <person name="Sasaki-Sekimoto Y."/>
            <person name="Mashiguchi K."/>
            <person name="Awai K."/>
            <person name="Shimojima M."/>
            <person name="Masuda S."/>
            <person name="Iwai M."/>
            <person name="Nobusawa T."/>
            <person name="Narise T."/>
            <person name="Kondo S."/>
            <person name="Saito H."/>
            <person name="Sato R."/>
            <person name="Murakawa M."/>
            <person name="Ihara Y."/>
            <person name="Oshima-Yamada Y."/>
            <person name="Ohtaka K."/>
            <person name="Satoh M."/>
            <person name="Sonobe K."/>
            <person name="Ishii M."/>
            <person name="Ohtani R."/>
            <person name="Kanamori-Sato M."/>
            <person name="Honoki R."/>
            <person name="Miyazaki D."/>
            <person name="Mochizuki H."/>
            <person name="Umetsu J."/>
            <person name="Higashi K."/>
            <person name="Shibata D."/>
            <person name="Kamiya Y."/>
            <person name="Sato N."/>
            <person name="Nakamura Y."/>
            <person name="Tabata S."/>
            <person name="Ida S."/>
            <person name="Kurokawa K."/>
            <person name="Ohta H."/>
        </authorList>
    </citation>
    <scope>NUCLEOTIDE SEQUENCE [LARGE SCALE GENOMIC DNA]</scope>
    <source>
        <strain evidence="1 2">NIES-2285</strain>
    </source>
</reference>
<dbReference type="OrthoDB" id="2012645at2759"/>
<dbReference type="Proteomes" id="UP000054558">
    <property type="component" value="Unassembled WGS sequence"/>
</dbReference>
<dbReference type="Gene3D" id="3.30.420.40">
    <property type="match status" value="2"/>
</dbReference>
<dbReference type="Pfam" id="PF00480">
    <property type="entry name" value="ROK"/>
    <property type="match status" value="1"/>
</dbReference>
<dbReference type="NCBIfam" id="NF045942">
    <property type="entry name" value="PolPhglucPhase"/>
    <property type="match status" value="1"/>
</dbReference>
<sequence length="308" mass="32540">MCGIAGTSKWGDRTSIDLKNVVPLQGDVFLGVDFGGTGVKAAPVDITTGELQAERHRIPTPQPATPEAIAGVIKQLAEHFEFKGVIGVGVPSVVRRGVVYTAANIDKTWVNINAQKLFEEATGCPVVVLNDADAAGLAEMNFGEGRGHEEEVVLVTTFGTGIGTALYVEGKLVPNLELGHIEMDGEVAEKLASSAAREREDMSWKKWAGRVSQYLGKLERLLSPDLIIMGGGVSKKDEKFSHYLELPMGTPVVMAAMRNEAGIVGAALGAHYKYARFLAEAEADAGRPSPVNGVALASVSGSSVRTSP</sequence>
<keyword evidence="2" id="KW-1185">Reference proteome</keyword>
<dbReference type="GO" id="GO:0016301">
    <property type="term" value="F:kinase activity"/>
    <property type="evidence" value="ECO:0007669"/>
    <property type="project" value="UniProtKB-KW"/>
</dbReference>
<protein>
    <submittedName>
        <fullName evidence="1">Polyphosphate glucokinase ppgK</fullName>
    </submittedName>
</protein>
<organism evidence="1 2">
    <name type="scientific">Klebsormidium nitens</name>
    <name type="common">Green alga</name>
    <name type="synonym">Ulothrix nitens</name>
    <dbReference type="NCBI Taxonomy" id="105231"/>
    <lineage>
        <taxon>Eukaryota</taxon>
        <taxon>Viridiplantae</taxon>
        <taxon>Streptophyta</taxon>
        <taxon>Klebsormidiophyceae</taxon>
        <taxon>Klebsormidiales</taxon>
        <taxon>Klebsormidiaceae</taxon>
        <taxon>Klebsormidium</taxon>
    </lineage>
</organism>
<dbReference type="InterPro" id="IPR043129">
    <property type="entry name" value="ATPase_NBD"/>
</dbReference>
<keyword evidence="1" id="KW-0418">Kinase</keyword>